<dbReference type="EMBL" id="CAJOBC010059082">
    <property type="protein sequence ID" value="CAF4202905.1"/>
    <property type="molecule type" value="Genomic_DNA"/>
</dbReference>
<protein>
    <submittedName>
        <fullName evidence="2">Uncharacterized protein</fullName>
    </submittedName>
</protein>
<feature type="region of interest" description="Disordered" evidence="1">
    <location>
        <begin position="1"/>
        <end position="22"/>
    </location>
</feature>
<evidence type="ECO:0000313" key="4">
    <source>
        <dbReference type="Proteomes" id="UP000663829"/>
    </source>
</evidence>
<dbReference type="Proteomes" id="UP000681722">
    <property type="component" value="Unassembled WGS sequence"/>
</dbReference>
<feature type="compositionally biased region" description="Basic and acidic residues" evidence="1">
    <location>
        <begin position="1"/>
        <end position="10"/>
    </location>
</feature>
<name>A0A815GKZ1_9BILA</name>
<accession>A0A815GKZ1</accession>
<proteinExistence type="predicted"/>
<keyword evidence="4" id="KW-1185">Reference proteome</keyword>
<sequence>MDQDRPRAPRTDLPNWMMPQGKQNKMGIVPAARKSTSAIPAFSSFRNRRLPPCPNARNYFSTTIMHHEPLRTNRIRQPTFYNKSFCQRPPTLRNQQRSVFQTGSSSNFNSYTNISNYIPPRPLCTYAPPLTSNQDMAPRLAHTNGL</sequence>
<evidence type="ECO:0000313" key="3">
    <source>
        <dbReference type="EMBL" id="CAF4202905.1"/>
    </source>
</evidence>
<feature type="non-terminal residue" evidence="2">
    <location>
        <position position="146"/>
    </location>
</feature>
<dbReference type="AlphaFoldDB" id="A0A815GKZ1"/>
<reference evidence="2" key="1">
    <citation type="submission" date="2021-02" db="EMBL/GenBank/DDBJ databases">
        <authorList>
            <person name="Nowell W R."/>
        </authorList>
    </citation>
    <scope>NUCLEOTIDE SEQUENCE</scope>
</reference>
<gene>
    <name evidence="2" type="ORF">GPM918_LOCUS30451</name>
    <name evidence="3" type="ORF">SRO942_LOCUS31066</name>
</gene>
<dbReference type="EMBL" id="CAJNOQ010014433">
    <property type="protein sequence ID" value="CAF1341453.1"/>
    <property type="molecule type" value="Genomic_DNA"/>
</dbReference>
<comment type="caution">
    <text evidence="2">The sequence shown here is derived from an EMBL/GenBank/DDBJ whole genome shotgun (WGS) entry which is preliminary data.</text>
</comment>
<organism evidence="2 4">
    <name type="scientific">Didymodactylos carnosus</name>
    <dbReference type="NCBI Taxonomy" id="1234261"/>
    <lineage>
        <taxon>Eukaryota</taxon>
        <taxon>Metazoa</taxon>
        <taxon>Spiralia</taxon>
        <taxon>Gnathifera</taxon>
        <taxon>Rotifera</taxon>
        <taxon>Eurotatoria</taxon>
        <taxon>Bdelloidea</taxon>
        <taxon>Philodinida</taxon>
        <taxon>Philodinidae</taxon>
        <taxon>Didymodactylos</taxon>
    </lineage>
</organism>
<evidence type="ECO:0000313" key="2">
    <source>
        <dbReference type="EMBL" id="CAF1341453.1"/>
    </source>
</evidence>
<dbReference type="Proteomes" id="UP000663829">
    <property type="component" value="Unassembled WGS sequence"/>
</dbReference>
<evidence type="ECO:0000256" key="1">
    <source>
        <dbReference type="SAM" id="MobiDB-lite"/>
    </source>
</evidence>